<accession>A0A9P9AJG8</accession>
<evidence type="ECO:0000313" key="7">
    <source>
        <dbReference type="EMBL" id="KAH6869048.1"/>
    </source>
</evidence>
<dbReference type="PANTHER" id="PTHR42978">
    <property type="entry name" value="QUORUM-QUENCHING LACTONASE YTNP-RELATED-RELATED"/>
    <property type="match status" value="1"/>
</dbReference>
<comment type="similarity">
    <text evidence="1">Belongs to the metallo-beta-lactamase superfamily.</text>
</comment>
<dbReference type="InterPro" id="IPR051013">
    <property type="entry name" value="MBL_superfamily_lactonases"/>
</dbReference>
<evidence type="ECO:0000313" key="8">
    <source>
        <dbReference type="Proteomes" id="UP000777438"/>
    </source>
</evidence>
<dbReference type="InterPro" id="IPR001279">
    <property type="entry name" value="Metallo-B-lactamas"/>
</dbReference>
<dbReference type="GO" id="GO:0046872">
    <property type="term" value="F:metal ion binding"/>
    <property type="evidence" value="ECO:0007669"/>
    <property type="project" value="UniProtKB-KW"/>
</dbReference>
<dbReference type="AlphaFoldDB" id="A0A9P9AJG8"/>
<evidence type="ECO:0000256" key="3">
    <source>
        <dbReference type="ARBA" id="ARBA00022801"/>
    </source>
</evidence>
<dbReference type="PANTHER" id="PTHR42978:SF5">
    <property type="entry name" value="METALLO-BETA-LACTAMASE DOMAIN-CONTAINING PROTEIN"/>
    <property type="match status" value="1"/>
</dbReference>
<dbReference type="CDD" id="cd07730">
    <property type="entry name" value="metallo-hydrolase-like_MBL-fold"/>
    <property type="match status" value="1"/>
</dbReference>
<feature type="signal peptide" evidence="5">
    <location>
        <begin position="1"/>
        <end position="23"/>
    </location>
</feature>
<protein>
    <submittedName>
        <fullName evidence="7">Beta-lactamase-like protein</fullName>
    </submittedName>
</protein>
<evidence type="ECO:0000256" key="1">
    <source>
        <dbReference type="ARBA" id="ARBA00007749"/>
    </source>
</evidence>
<keyword evidence="8" id="KW-1185">Reference proteome</keyword>
<evidence type="ECO:0000256" key="5">
    <source>
        <dbReference type="SAM" id="SignalP"/>
    </source>
</evidence>
<evidence type="ECO:0000256" key="4">
    <source>
        <dbReference type="ARBA" id="ARBA00022833"/>
    </source>
</evidence>
<keyword evidence="4" id="KW-0862">Zinc</keyword>
<dbReference type="Pfam" id="PF00753">
    <property type="entry name" value="Lactamase_B"/>
    <property type="match status" value="1"/>
</dbReference>
<sequence>MKPRTLIRDTVHLWLIIVPLFTGIPTEKTGNLCSLSIIDTTCNLTVPADTLVEPVIPGHELMNFPTVAFLITHSSSKKQLLFDLGCRRDFWNLPRPIADTIDTRVPGIKVDKNLADILQDGGVDVSGLHAAIISHHHYDHIGDPSTFPPSMGLIVGPGFSENFLPGYPKNPESPVFENAFQGRNVREVTFPDDVVVAGYRAVDYFDDGSLYILHTPGHAIGHLSALVRTTMDTFVFLGGDICHFGGAFRPTQYVPMPSILEPTDTGPGARELAFRACSLFTACHPHPDKSRISPYYKPCSHADSWYVNPTLANDSIRRLAALDANEKVLALIAHDPSIMNAVPFFPHGVLDDWYHAGWKGKLRWGFLDELPGEGKPREYLVDGTYINGKRTKTLDGSRL</sequence>
<feature type="domain" description="Metallo-beta-lactamase" evidence="6">
    <location>
        <begin position="65"/>
        <end position="284"/>
    </location>
</feature>
<dbReference type="SUPFAM" id="SSF56281">
    <property type="entry name" value="Metallo-hydrolase/oxidoreductase"/>
    <property type="match status" value="1"/>
</dbReference>
<proteinExistence type="inferred from homology"/>
<dbReference type="InterPro" id="IPR036866">
    <property type="entry name" value="RibonucZ/Hydroxyglut_hydro"/>
</dbReference>
<dbReference type="Gene3D" id="3.60.15.10">
    <property type="entry name" value="Ribonuclease Z/Hydroxyacylglutathione hydrolase-like"/>
    <property type="match status" value="1"/>
</dbReference>
<reference evidence="7 8" key="1">
    <citation type="journal article" date="2021" name="Nat. Commun.">
        <title>Genetic determinants of endophytism in the Arabidopsis root mycobiome.</title>
        <authorList>
            <person name="Mesny F."/>
            <person name="Miyauchi S."/>
            <person name="Thiergart T."/>
            <person name="Pickel B."/>
            <person name="Atanasova L."/>
            <person name="Karlsson M."/>
            <person name="Huettel B."/>
            <person name="Barry K.W."/>
            <person name="Haridas S."/>
            <person name="Chen C."/>
            <person name="Bauer D."/>
            <person name="Andreopoulos W."/>
            <person name="Pangilinan J."/>
            <person name="LaButti K."/>
            <person name="Riley R."/>
            <person name="Lipzen A."/>
            <person name="Clum A."/>
            <person name="Drula E."/>
            <person name="Henrissat B."/>
            <person name="Kohler A."/>
            <person name="Grigoriev I.V."/>
            <person name="Martin F.M."/>
            <person name="Hacquard S."/>
        </authorList>
    </citation>
    <scope>NUCLEOTIDE SEQUENCE [LARGE SCALE GENOMIC DNA]</scope>
    <source>
        <strain evidence="7 8">MPI-CAGE-CH-0241</strain>
    </source>
</reference>
<dbReference type="OrthoDB" id="10250730at2759"/>
<keyword evidence="2" id="KW-0479">Metal-binding</keyword>
<name>A0A9P9AJG8_9HYPO</name>
<dbReference type="EMBL" id="JAGPYM010000081">
    <property type="protein sequence ID" value="KAH6869048.1"/>
    <property type="molecule type" value="Genomic_DNA"/>
</dbReference>
<dbReference type="GO" id="GO:0016787">
    <property type="term" value="F:hydrolase activity"/>
    <property type="evidence" value="ECO:0007669"/>
    <property type="project" value="UniProtKB-KW"/>
</dbReference>
<organism evidence="7 8">
    <name type="scientific">Thelonectria olida</name>
    <dbReference type="NCBI Taxonomy" id="1576542"/>
    <lineage>
        <taxon>Eukaryota</taxon>
        <taxon>Fungi</taxon>
        <taxon>Dikarya</taxon>
        <taxon>Ascomycota</taxon>
        <taxon>Pezizomycotina</taxon>
        <taxon>Sordariomycetes</taxon>
        <taxon>Hypocreomycetidae</taxon>
        <taxon>Hypocreales</taxon>
        <taxon>Nectriaceae</taxon>
        <taxon>Thelonectria</taxon>
    </lineage>
</organism>
<evidence type="ECO:0000256" key="2">
    <source>
        <dbReference type="ARBA" id="ARBA00022723"/>
    </source>
</evidence>
<keyword evidence="5" id="KW-0732">Signal</keyword>
<dbReference type="Proteomes" id="UP000777438">
    <property type="component" value="Unassembled WGS sequence"/>
</dbReference>
<evidence type="ECO:0000259" key="6">
    <source>
        <dbReference type="SMART" id="SM00849"/>
    </source>
</evidence>
<keyword evidence="3" id="KW-0378">Hydrolase</keyword>
<dbReference type="SMART" id="SM00849">
    <property type="entry name" value="Lactamase_B"/>
    <property type="match status" value="1"/>
</dbReference>
<feature type="chain" id="PRO_5040452768" evidence="5">
    <location>
        <begin position="24"/>
        <end position="399"/>
    </location>
</feature>
<gene>
    <name evidence="7" type="ORF">B0T10DRAFT_533988</name>
</gene>
<comment type="caution">
    <text evidence="7">The sequence shown here is derived from an EMBL/GenBank/DDBJ whole genome shotgun (WGS) entry which is preliminary data.</text>
</comment>